<dbReference type="EMBL" id="JAAVJL010000003">
    <property type="protein sequence ID" value="NMF60394.1"/>
    <property type="molecule type" value="Genomic_DNA"/>
</dbReference>
<gene>
    <name evidence="2" type="ORF">HC246_20770</name>
</gene>
<keyword evidence="3" id="KW-1185">Reference proteome</keyword>
<proteinExistence type="predicted"/>
<dbReference type="Gene3D" id="2.60.120.10">
    <property type="entry name" value="Jelly Rolls"/>
    <property type="match status" value="1"/>
</dbReference>
<dbReference type="Gene3D" id="1.10.10.1320">
    <property type="entry name" value="Anti-sigma factor, zinc-finger domain"/>
    <property type="match status" value="1"/>
</dbReference>
<dbReference type="InterPro" id="IPR014710">
    <property type="entry name" value="RmlC-like_jellyroll"/>
</dbReference>
<comment type="caution">
    <text evidence="2">The sequence shown here is derived from an EMBL/GenBank/DDBJ whole genome shotgun (WGS) entry which is preliminary data.</text>
</comment>
<reference evidence="2 3" key="1">
    <citation type="submission" date="2020-03" db="EMBL/GenBank/DDBJ databases">
        <title>Draft Genome Sequence of 2-Methylisoborneol Producing Pseudanabaena yagii Strain GIHE-NHR1 Isolated from North Han River in South Korea.</title>
        <authorList>
            <person name="Jeong J."/>
        </authorList>
    </citation>
    <scope>NUCLEOTIDE SEQUENCE [LARGE SCALE GENOMIC DNA]</scope>
    <source>
        <strain evidence="2 3">GIHE-NHR1</strain>
    </source>
</reference>
<sequence length="185" mass="20577">MNQEELQNLLALSAIAAIAPDEIQSVEELAAASPEIDQELRSLQNTAATLAYTETPLDVPAGLKQRLFNRIQQETEVLDFVALRSGELKWKPHPVKGLMMTVLKIDHQKREISALIRADQDVEYPSHHHATGEEIFMLQGELIDRGVTYKAGDYLYSKAGSIHAPTAIAGCMFFVKTSLDDNFLE</sequence>
<organism evidence="2 3">
    <name type="scientific">Pseudanabaena yagii GIHE-NHR1</name>
    <dbReference type="NCBI Taxonomy" id="2722753"/>
    <lineage>
        <taxon>Bacteria</taxon>
        <taxon>Bacillati</taxon>
        <taxon>Cyanobacteriota</taxon>
        <taxon>Cyanophyceae</taxon>
        <taxon>Pseudanabaenales</taxon>
        <taxon>Pseudanabaenaceae</taxon>
        <taxon>Pseudanabaena</taxon>
        <taxon>Pseudanabaena yagii</taxon>
    </lineage>
</organism>
<dbReference type="InterPro" id="IPR011051">
    <property type="entry name" value="RmlC_Cupin_sf"/>
</dbReference>
<protein>
    <submittedName>
        <fullName evidence="2">Anti-sigma factor</fullName>
    </submittedName>
</protein>
<evidence type="ECO:0000313" key="2">
    <source>
        <dbReference type="EMBL" id="NMF60394.1"/>
    </source>
</evidence>
<evidence type="ECO:0000313" key="3">
    <source>
        <dbReference type="Proteomes" id="UP000738376"/>
    </source>
</evidence>
<accession>A0ABX1LW61</accession>
<dbReference type="InterPro" id="IPR041916">
    <property type="entry name" value="Anti_sigma_zinc_sf"/>
</dbReference>
<name>A0ABX1LW61_9CYAN</name>
<dbReference type="RefSeq" id="WP_169365360.1">
    <property type="nucleotide sequence ID" value="NZ_JAAVJL010000003.1"/>
</dbReference>
<dbReference type="SUPFAM" id="SSF51182">
    <property type="entry name" value="RmlC-like cupins"/>
    <property type="match status" value="1"/>
</dbReference>
<dbReference type="Proteomes" id="UP000738376">
    <property type="component" value="Unassembled WGS sequence"/>
</dbReference>
<feature type="domain" description="ChrR-like cupin" evidence="1">
    <location>
        <begin position="83"/>
        <end position="177"/>
    </location>
</feature>
<dbReference type="InterPro" id="IPR025979">
    <property type="entry name" value="ChrR-like_cupin_dom"/>
</dbReference>
<evidence type="ECO:0000259" key="1">
    <source>
        <dbReference type="Pfam" id="PF12973"/>
    </source>
</evidence>
<dbReference type="Pfam" id="PF12973">
    <property type="entry name" value="Cupin_7"/>
    <property type="match status" value="1"/>
</dbReference>